<feature type="domain" description="4Fe-4S ferredoxin-type" evidence="6">
    <location>
        <begin position="76"/>
        <end position="105"/>
    </location>
</feature>
<accession>A0A133VEP0</accession>
<dbReference type="InterPro" id="IPR017896">
    <property type="entry name" value="4Fe4S_Fe-S-bd"/>
</dbReference>
<dbReference type="GO" id="GO:0009060">
    <property type="term" value="P:aerobic respiration"/>
    <property type="evidence" value="ECO:0007669"/>
    <property type="project" value="TreeGrafter"/>
</dbReference>
<evidence type="ECO:0000259" key="6">
    <source>
        <dbReference type="PROSITE" id="PS51379"/>
    </source>
</evidence>
<name>A0A133VEP0_9EURY</name>
<feature type="domain" description="4Fe-4S ferredoxin-type" evidence="6">
    <location>
        <begin position="43"/>
        <end position="72"/>
    </location>
</feature>
<dbReference type="GO" id="GO:0051539">
    <property type="term" value="F:4 iron, 4 sulfur cluster binding"/>
    <property type="evidence" value="ECO:0007669"/>
    <property type="project" value="UniProtKB-KW"/>
</dbReference>
<dbReference type="GO" id="GO:0046872">
    <property type="term" value="F:metal ion binding"/>
    <property type="evidence" value="ECO:0007669"/>
    <property type="project" value="UniProtKB-KW"/>
</dbReference>
<dbReference type="GO" id="GO:0003954">
    <property type="term" value="F:NADH dehydrogenase activity"/>
    <property type="evidence" value="ECO:0007669"/>
    <property type="project" value="TreeGrafter"/>
</dbReference>
<dbReference type="InterPro" id="IPR010226">
    <property type="entry name" value="NADH_quinone_OxRdtase_chainI"/>
</dbReference>
<dbReference type="GO" id="GO:0016020">
    <property type="term" value="C:membrane"/>
    <property type="evidence" value="ECO:0007669"/>
    <property type="project" value="InterPro"/>
</dbReference>
<organism evidence="7 8">
    <name type="scientific">candidate division MSBL1 archaeon SCGC-AAA261O19</name>
    <dbReference type="NCBI Taxonomy" id="1698277"/>
    <lineage>
        <taxon>Archaea</taxon>
        <taxon>Methanobacteriati</taxon>
        <taxon>Methanobacteriota</taxon>
        <taxon>candidate division MSBL1</taxon>
    </lineage>
</organism>
<evidence type="ECO:0000256" key="1">
    <source>
        <dbReference type="ARBA" id="ARBA00022485"/>
    </source>
</evidence>
<keyword evidence="8" id="KW-1185">Reference proteome</keyword>
<dbReference type="PANTHER" id="PTHR10849">
    <property type="entry name" value="NADH DEHYDROGENASE UBIQUINONE IRON-SULFUR PROTEIN 8, MITOCHONDRIAL"/>
    <property type="match status" value="1"/>
</dbReference>
<keyword evidence="3" id="KW-0677">Repeat</keyword>
<dbReference type="InterPro" id="IPR017900">
    <property type="entry name" value="4Fe4S_Fe_S_CS"/>
</dbReference>
<evidence type="ECO:0000256" key="4">
    <source>
        <dbReference type="ARBA" id="ARBA00023004"/>
    </source>
</evidence>
<dbReference type="PROSITE" id="PS51379">
    <property type="entry name" value="4FE4S_FER_2"/>
    <property type="match status" value="2"/>
</dbReference>
<evidence type="ECO:0000256" key="3">
    <source>
        <dbReference type="ARBA" id="ARBA00022737"/>
    </source>
</evidence>
<evidence type="ECO:0000256" key="5">
    <source>
        <dbReference type="ARBA" id="ARBA00023014"/>
    </source>
</evidence>
<sequence>MKDAGVLRHLKAISTGIKYLLFSKRQTCPYPEARQKVSEKYRGMIELDREKCTSCTMCARACPPNAIKMQMEEDKEMPCLDYARCVFCGYCVEVCPTNALEHKSLHDLAFRDYGEHKFPPKKLSEAGKDPYTIPKGEVKVKIDEKKGLLYE</sequence>
<reference evidence="7 8" key="1">
    <citation type="journal article" date="2016" name="Sci. Rep.">
        <title>Metabolic traits of an uncultured archaeal lineage -MSBL1- from brine pools of the Red Sea.</title>
        <authorList>
            <person name="Mwirichia R."/>
            <person name="Alam I."/>
            <person name="Rashid M."/>
            <person name="Vinu M."/>
            <person name="Ba-Alawi W."/>
            <person name="Anthony Kamau A."/>
            <person name="Kamanda Ngugi D."/>
            <person name="Goker M."/>
            <person name="Klenk H.P."/>
            <person name="Bajic V."/>
            <person name="Stingl U."/>
        </authorList>
    </citation>
    <scope>NUCLEOTIDE SEQUENCE [LARGE SCALE GENOMIC DNA]</scope>
    <source>
        <strain evidence="7">SCGC-AAA261O19</strain>
    </source>
</reference>
<evidence type="ECO:0000313" key="7">
    <source>
        <dbReference type="EMBL" id="KXB04874.1"/>
    </source>
</evidence>
<comment type="caution">
    <text evidence="7">The sequence shown here is derived from an EMBL/GenBank/DDBJ whole genome shotgun (WGS) entry which is preliminary data.</text>
</comment>
<keyword evidence="5" id="KW-0411">Iron-sulfur</keyword>
<proteinExistence type="predicted"/>
<dbReference type="PANTHER" id="PTHR10849:SF35">
    <property type="entry name" value="FORMATE HYDROGENLYASE SUBUNIT 6-RELATED"/>
    <property type="match status" value="1"/>
</dbReference>
<keyword evidence="4" id="KW-0408">Iron</keyword>
<gene>
    <name evidence="7" type="ORF">AKJ48_01100</name>
</gene>
<dbReference type="PROSITE" id="PS00198">
    <property type="entry name" value="4FE4S_FER_1"/>
    <property type="match status" value="1"/>
</dbReference>
<dbReference type="Gene3D" id="3.30.70.3270">
    <property type="match status" value="1"/>
</dbReference>
<dbReference type="SUPFAM" id="SSF54862">
    <property type="entry name" value="4Fe-4S ferredoxins"/>
    <property type="match status" value="1"/>
</dbReference>
<keyword evidence="1" id="KW-0004">4Fe-4S</keyword>
<dbReference type="EMBL" id="LHYB01000008">
    <property type="protein sequence ID" value="KXB04874.1"/>
    <property type="molecule type" value="Genomic_DNA"/>
</dbReference>
<evidence type="ECO:0000313" key="8">
    <source>
        <dbReference type="Proteomes" id="UP000070076"/>
    </source>
</evidence>
<protein>
    <recommendedName>
        <fullName evidence="6">4Fe-4S ferredoxin-type domain-containing protein</fullName>
    </recommendedName>
</protein>
<evidence type="ECO:0000256" key="2">
    <source>
        <dbReference type="ARBA" id="ARBA00022723"/>
    </source>
</evidence>
<dbReference type="FunFam" id="3.30.70.3270:FF:000014">
    <property type="entry name" value="NADH dehydrogenase subunit I (NuoI)"/>
    <property type="match status" value="1"/>
</dbReference>
<keyword evidence="2" id="KW-0479">Metal-binding</keyword>
<dbReference type="Pfam" id="PF12838">
    <property type="entry name" value="Fer4_7"/>
    <property type="match status" value="1"/>
</dbReference>
<dbReference type="AlphaFoldDB" id="A0A133VEP0"/>
<dbReference type="Proteomes" id="UP000070076">
    <property type="component" value="Unassembled WGS sequence"/>
</dbReference>